<protein>
    <submittedName>
        <fullName evidence="2">ParB-like nuclease domain</fullName>
    </submittedName>
</protein>
<proteinExistence type="predicted"/>
<organism evidence="2 3">
    <name type="scientific">Peptostreptococcus anaerobius</name>
    <dbReference type="NCBI Taxonomy" id="1261"/>
    <lineage>
        <taxon>Bacteria</taxon>
        <taxon>Bacillati</taxon>
        <taxon>Bacillota</taxon>
        <taxon>Clostridia</taxon>
        <taxon>Peptostreptococcales</taxon>
        <taxon>Peptostreptococcaceae</taxon>
        <taxon>Peptostreptococcus</taxon>
    </lineage>
</organism>
<dbReference type="InterPro" id="IPR036086">
    <property type="entry name" value="ParB/Sulfiredoxin_sf"/>
</dbReference>
<dbReference type="AlphaFoldDB" id="A0A379CDS2"/>
<dbReference type="EMBL" id="UGTB01000004">
    <property type="protein sequence ID" value="SUB60348.1"/>
    <property type="molecule type" value="Genomic_DNA"/>
</dbReference>
<dbReference type="InterPro" id="IPR003115">
    <property type="entry name" value="ParB_N"/>
</dbReference>
<accession>A0A379CDS2</accession>
<evidence type="ECO:0000313" key="2">
    <source>
        <dbReference type="EMBL" id="SUB60348.1"/>
    </source>
</evidence>
<dbReference type="GeneID" id="79843008"/>
<evidence type="ECO:0000259" key="1">
    <source>
        <dbReference type="Pfam" id="PF02195"/>
    </source>
</evidence>
<name>A0A379CDS2_9FIRM</name>
<dbReference type="SUPFAM" id="SSF110849">
    <property type="entry name" value="ParB/Sulfiredoxin"/>
    <property type="match status" value="1"/>
</dbReference>
<feature type="domain" description="ParB-like N-terminal" evidence="1">
    <location>
        <begin position="2"/>
        <end position="45"/>
    </location>
</feature>
<dbReference type="Pfam" id="PF02195">
    <property type="entry name" value="ParB_N"/>
    <property type="match status" value="1"/>
</dbReference>
<gene>
    <name evidence="2" type="ORF">NCTC11460_00249</name>
</gene>
<dbReference type="Gene3D" id="3.90.1530.10">
    <property type="entry name" value="Conserved hypothetical protein from pyrococcus furiosus pfu- 392566-001, ParB domain"/>
    <property type="match status" value="1"/>
</dbReference>
<reference evidence="2 3" key="1">
    <citation type="submission" date="2018-06" db="EMBL/GenBank/DDBJ databases">
        <authorList>
            <consortium name="Pathogen Informatics"/>
            <person name="Doyle S."/>
        </authorList>
    </citation>
    <scope>NUCLEOTIDE SEQUENCE [LARGE SCALE GENOMIC DNA]</scope>
    <source>
        <strain evidence="2 3">NCTC11460</strain>
    </source>
</reference>
<evidence type="ECO:0000313" key="3">
    <source>
        <dbReference type="Proteomes" id="UP000255101"/>
    </source>
</evidence>
<dbReference type="RefSeq" id="WP_002846345.1">
    <property type="nucleotide sequence ID" value="NZ_CAMPYD010000010.1"/>
</dbReference>
<dbReference type="Proteomes" id="UP000255101">
    <property type="component" value="Unassembled WGS sequence"/>
</dbReference>
<sequence length="59" mass="6793">MEVINIKIDSIIPYEKNPRRNDEAVKFVKNSIKEFGFKQPIIIDKDNVIVCGIHVIGRP</sequence>